<gene>
    <name evidence="1" type="ORF">ACFFHF_20890</name>
</gene>
<dbReference type="EMBL" id="JBHLUU010000123">
    <property type="protein sequence ID" value="MFC0477651.1"/>
    <property type="molecule type" value="Genomic_DNA"/>
</dbReference>
<dbReference type="RefSeq" id="WP_377058959.1">
    <property type="nucleotide sequence ID" value="NZ_JBHLUU010000123.1"/>
</dbReference>
<comment type="caution">
    <text evidence="1">The sequence shown here is derived from an EMBL/GenBank/DDBJ whole genome shotgun (WGS) entry which is preliminary data.</text>
</comment>
<organism evidence="1 2">
    <name type="scientific">Robertmurraya beringensis</name>
    <dbReference type="NCBI Taxonomy" id="641660"/>
    <lineage>
        <taxon>Bacteria</taxon>
        <taxon>Bacillati</taxon>
        <taxon>Bacillota</taxon>
        <taxon>Bacilli</taxon>
        <taxon>Bacillales</taxon>
        <taxon>Bacillaceae</taxon>
        <taxon>Robertmurraya</taxon>
    </lineage>
</organism>
<evidence type="ECO:0000313" key="1">
    <source>
        <dbReference type="EMBL" id="MFC0477651.1"/>
    </source>
</evidence>
<keyword evidence="2" id="KW-1185">Reference proteome</keyword>
<dbReference type="PANTHER" id="PTHR34817:SF2">
    <property type="entry name" value="NUCLEOTIDYLTRANSFERASE"/>
    <property type="match status" value="1"/>
</dbReference>
<sequence>MKEHIIEVLQQMEREYDVKVLYACESGSRAWGFSSMDSDYDVRFLYIHTKEWYLSIDHRRDVLEVPSKDSLSIPVHPLLDMSGWELTKALRLYRKSNPPFFEWLHSDLVYYEKYSTLEKLLAIEQKVFSPVTCLYHYVSMAKRNFRTYLLEEEVHHKKYFTVLRPILAGKWIILNHTFPPIKFEVLVKELVPVGPERQSIEELIAHKKARKEHSFQLEPPILVLNDYLQQEIEYMERMTKNMKASENDTSTPLLNEIFRELLEKAWQ</sequence>
<protein>
    <submittedName>
        <fullName evidence="1">DNA polymerase beta superfamily protein</fullName>
    </submittedName>
</protein>
<proteinExistence type="predicted"/>
<accession>A0ABV6KWF0</accession>
<dbReference type="Pfam" id="PF10127">
    <property type="entry name" value="RlaP"/>
    <property type="match status" value="1"/>
</dbReference>
<dbReference type="PANTHER" id="PTHR34817">
    <property type="entry name" value="NUCLEOTIDYLTRANSFERASE"/>
    <property type="match status" value="1"/>
</dbReference>
<dbReference type="InterPro" id="IPR018775">
    <property type="entry name" value="RlaP"/>
</dbReference>
<dbReference type="Proteomes" id="UP001589738">
    <property type="component" value="Unassembled WGS sequence"/>
</dbReference>
<name>A0ABV6KWF0_9BACI</name>
<reference evidence="1 2" key="1">
    <citation type="submission" date="2024-09" db="EMBL/GenBank/DDBJ databases">
        <authorList>
            <person name="Sun Q."/>
            <person name="Mori K."/>
        </authorList>
    </citation>
    <scope>NUCLEOTIDE SEQUENCE [LARGE SCALE GENOMIC DNA]</scope>
    <source>
        <strain evidence="1 2">CGMCC 1.9126</strain>
    </source>
</reference>
<evidence type="ECO:0000313" key="2">
    <source>
        <dbReference type="Proteomes" id="UP001589738"/>
    </source>
</evidence>